<sequence length="501" mass="57814">MMLKAYLKDMEGNEGSEVLKDKVIQVQQVAYDIEDALEESMLHVTHRFHRHKISRRAHELVHAVTLRIPLHSMSSKVKVIKSKIENITIFDSFCDGRTSNSTIVEKGLQESPRALDDDEMVGFENPKERLIHQLITKGESRDTTISVVGPCGSGKTILVKNVYECKKVKEWFDCHAWVHVSRSCKIEELLGNMLKQFCISRKEQIPHDHEAADTKAKLRYYLQKKRLFQPTMENVLQELEDWSQKIVKRCQGWPLAIVAVSSLLARRKQFPIEWKKMHDSLVSEIGTTSANLSIIRKLLPSYKDLPSNLRTCFLYFSIFPKDYSIKRGRLIRLWVAEGFVMKARNKTMEDVAEDYLNELIGRNLVQVNSKDVDGRVMSCRVLNLVHEFIILKSEEVNFASIFTEANTSSSHEKIRRLSIHNSCTALSLSRPSFNCVRSAFLFRRDKFSPSEIGNVLCDFKLLRVLDLQDAAFDKFPQDIFRLTLLRYLSLRSANIKMVQSL</sequence>
<keyword evidence="10" id="KW-1185">Reference proteome</keyword>
<dbReference type="InterPro" id="IPR058922">
    <property type="entry name" value="WHD_DRP"/>
</dbReference>
<feature type="domain" description="NB-ARC" evidence="7">
    <location>
        <begin position="124"/>
        <end position="228"/>
    </location>
</feature>
<dbReference type="InterPro" id="IPR044974">
    <property type="entry name" value="Disease_R_plants"/>
</dbReference>
<dbReference type="OrthoDB" id="690341at2759"/>
<evidence type="ECO:0000256" key="6">
    <source>
        <dbReference type="ARBA" id="ARBA00022840"/>
    </source>
</evidence>
<accession>A0A5J4ZXH7</accession>
<dbReference type="InterPro" id="IPR002182">
    <property type="entry name" value="NB-ARC"/>
</dbReference>
<reference evidence="9 10" key="1">
    <citation type="submission" date="2019-09" db="EMBL/GenBank/DDBJ databases">
        <title>A chromosome-level genome assembly of the Chinese tupelo Nyssa sinensis.</title>
        <authorList>
            <person name="Yang X."/>
            <person name="Kang M."/>
            <person name="Yang Y."/>
            <person name="Xiong H."/>
            <person name="Wang M."/>
            <person name="Zhang Z."/>
            <person name="Wang Z."/>
            <person name="Wu H."/>
            <person name="Ma T."/>
            <person name="Liu J."/>
            <person name="Xi Z."/>
        </authorList>
    </citation>
    <scope>NUCLEOTIDE SEQUENCE [LARGE SCALE GENOMIC DNA]</scope>
    <source>
        <strain evidence="9">J267</strain>
        <tissue evidence="9">Leaf</tissue>
    </source>
</reference>
<proteinExistence type="inferred from homology"/>
<dbReference type="Pfam" id="PF23559">
    <property type="entry name" value="WHD_DRP"/>
    <property type="match status" value="1"/>
</dbReference>
<dbReference type="Gene3D" id="3.80.10.10">
    <property type="entry name" value="Ribonuclease Inhibitor"/>
    <property type="match status" value="1"/>
</dbReference>
<evidence type="ECO:0000256" key="1">
    <source>
        <dbReference type="ARBA" id="ARBA00008894"/>
    </source>
</evidence>
<evidence type="ECO:0000313" key="9">
    <source>
        <dbReference type="EMBL" id="KAA8523515.1"/>
    </source>
</evidence>
<dbReference type="SUPFAM" id="SSF52058">
    <property type="entry name" value="L domain-like"/>
    <property type="match status" value="1"/>
</dbReference>
<dbReference type="InterPro" id="IPR032675">
    <property type="entry name" value="LRR_dom_sf"/>
</dbReference>
<evidence type="ECO:0000256" key="4">
    <source>
        <dbReference type="ARBA" id="ARBA00022741"/>
    </source>
</evidence>
<evidence type="ECO:0008006" key="11">
    <source>
        <dbReference type="Google" id="ProtNLM"/>
    </source>
</evidence>
<dbReference type="InterPro" id="IPR027417">
    <property type="entry name" value="P-loop_NTPase"/>
</dbReference>
<dbReference type="GO" id="GO:0005524">
    <property type="term" value="F:ATP binding"/>
    <property type="evidence" value="ECO:0007669"/>
    <property type="project" value="UniProtKB-KW"/>
</dbReference>
<dbReference type="FunFam" id="1.10.10.10:FF:000322">
    <property type="entry name" value="Probable disease resistance protein At1g63360"/>
    <property type="match status" value="1"/>
</dbReference>
<name>A0A5J4ZXH7_9ASTE</name>
<gene>
    <name evidence="9" type="ORF">F0562_009938</name>
</gene>
<dbReference type="Gene3D" id="1.20.5.4130">
    <property type="match status" value="1"/>
</dbReference>
<dbReference type="EMBL" id="CM018047">
    <property type="protein sequence ID" value="KAA8523515.1"/>
    <property type="molecule type" value="Genomic_DNA"/>
</dbReference>
<evidence type="ECO:0000259" key="8">
    <source>
        <dbReference type="Pfam" id="PF23559"/>
    </source>
</evidence>
<dbReference type="PANTHER" id="PTHR23155:SF1205">
    <property type="entry name" value="DISEASE RESISTANCE PROTEIN RPM1"/>
    <property type="match status" value="1"/>
</dbReference>
<dbReference type="Proteomes" id="UP000325577">
    <property type="component" value="Linkage Group LG4"/>
</dbReference>
<dbReference type="InterPro" id="IPR042197">
    <property type="entry name" value="Apaf_helical"/>
</dbReference>
<dbReference type="InterPro" id="IPR036388">
    <property type="entry name" value="WH-like_DNA-bd_sf"/>
</dbReference>
<dbReference type="Gene3D" id="1.10.10.10">
    <property type="entry name" value="Winged helix-like DNA-binding domain superfamily/Winged helix DNA-binding domain"/>
    <property type="match status" value="1"/>
</dbReference>
<keyword evidence="3" id="KW-0677">Repeat</keyword>
<keyword evidence="6" id="KW-0067">ATP-binding</keyword>
<dbReference type="Gene3D" id="1.10.8.430">
    <property type="entry name" value="Helical domain of apoptotic protease-activating factors"/>
    <property type="match status" value="1"/>
</dbReference>
<evidence type="ECO:0000313" key="10">
    <source>
        <dbReference type="Proteomes" id="UP000325577"/>
    </source>
</evidence>
<keyword evidence="2" id="KW-0433">Leucine-rich repeat</keyword>
<dbReference type="GO" id="GO:0098542">
    <property type="term" value="P:defense response to other organism"/>
    <property type="evidence" value="ECO:0007669"/>
    <property type="project" value="TreeGrafter"/>
</dbReference>
<dbReference type="SUPFAM" id="SSF52540">
    <property type="entry name" value="P-loop containing nucleoside triphosphate hydrolases"/>
    <property type="match status" value="1"/>
</dbReference>
<evidence type="ECO:0000259" key="7">
    <source>
        <dbReference type="Pfam" id="PF00931"/>
    </source>
</evidence>
<keyword evidence="5" id="KW-0611">Plant defense</keyword>
<organism evidence="9 10">
    <name type="scientific">Nyssa sinensis</name>
    <dbReference type="NCBI Taxonomy" id="561372"/>
    <lineage>
        <taxon>Eukaryota</taxon>
        <taxon>Viridiplantae</taxon>
        <taxon>Streptophyta</taxon>
        <taxon>Embryophyta</taxon>
        <taxon>Tracheophyta</taxon>
        <taxon>Spermatophyta</taxon>
        <taxon>Magnoliopsida</taxon>
        <taxon>eudicotyledons</taxon>
        <taxon>Gunneridae</taxon>
        <taxon>Pentapetalae</taxon>
        <taxon>asterids</taxon>
        <taxon>Cornales</taxon>
        <taxon>Nyssaceae</taxon>
        <taxon>Nyssa</taxon>
    </lineage>
</organism>
<protein>
    <recommendedName>
        <fullName evidence="11">NB-ARC domain-containing protein</fullName>
    </recommendedName>
</protein>
<feature type="domain" description="Disease resistance protein winged helix" evidence="8">
    <location>
        <begin position="318"/>
        <end position="389"/>
    </location>
</feature>
<dbReference type="PANTHER" id="PTHR23155">
    <property type="entry name" value="DISEASE RESISTANCE PROTEIN RP"/>
    <property type="match status" value="1"/>
</dbReference>
<dbReference type="GO" id="GO:0043531">
    <property type="term" value="F:ADP binding"/>
    <property type="evidence" value="ECO:0007669"/>
    <property type="project" value="InterPro"/>
</dbReference>
<dbReference type="Gene3D" id="3.40.50.300">
    <property type="entry name" value="P-loop containing nucleotide triphosphate hydrolases"/>
    <property type="match status" value="1"/>
</dbReference>
<dbReference type="Pfam" id="PF00931">
    <property type="entry name" value="NB-ARC"/>
    <property type="match status" value="1"/>
</dbReference>
<evidence type="ECO:0000256" key="5">
    <source>
        <dbReference type="ARBA" id="ARBA00022821"/>
    </source>
</evidence>
<evidence type="ECO:0000256" key="3">
    <source>
        <dbReference type="ARBA" id="ARBA00022737"/>
    </source>
</evidence>
<dbReference type="AlphaFoldDB" id="A0A5J4ZXH7"/>
<comment type="similarity">
    <text evidence="1">Belongs to the disease resistance NB-LRR family.</text>
</comment>
<evidence type="ECO:0000256" key="2">
    <source>
        <dbReference type="ARBA" id="ARBA00022614"/>
    </source>
</evidence>
<keyword evidence="4" id="KW-0547">Nucleotide-binding</keyword>